<evidence type="ECO:0008006" key="3">
    <source>
        <dbReference type="Google" id="ProtNLM"/>
    </source>
</evidence>
<dbReference type="GO" id="GO:0003677">
    <property type="term" value="F:DNA binding"/>
    <property type="evidence" value="ECO:0007669"/>
    <property type="project" value="InterPro"/>
</dbReference>
<dbReference type="Gene3D" id="1.10.443.10">
    <property type="entry name" value="Intergrase catalytic core"/>
    <property type="match status" value="1"/>
</dbReference>
<gene>
    <name evidence="2" type="ordered locus">Acid_7950</name>
</gene>
<accession>Q01RG5</accession>
<dbReference type="EMBL" id="CP000473">
    <property type="protein sequence ID" value="ABJ87755.1"/>
    <property type="molecule type" value="Genomic_DNA"/>
</dbReference>
<dbReference type="InterPro" id="IPR052925">
    <property type="entry name" value="Phage_Integrase-like_Recomb"/>
</dbReference>
<organism evidence="2">
    <name type="scientific">Solibacter usitatus (strain Ellin6076)</name>
    <dbReference type="NCBI Taxonomy" id="234267"/>
    <lineage>
        <taxon>Bacteria</taxon>
        <taxon>Pseudomonadati</taxon>
        <taxon>Acidobacteriota</taxon>
        <taxon>Terriglobia</taxon>
        <taxon>Bryobacterales</taxon>
        <taxon>Solibacteraceae</taxon>
        <taxon>Candidatus Solibacter</taxon>
    </lineage>
</organism>
<dbReference type="KEGG" id="sus:Acid_7950"/>
<evidence type="ECO:0000256" key="1">
    <source>
        <dbReference type="ARBA" id="ARBA00023172"/>
    </source>
</evidence>
<dbReference type="GO" id="GO:0015074">
    <property type="term" value="P:DNA integration"/>
    <property type="evidence" value="ECO:0007669"/>
    <property type="project" value="InterPro"/>
</dbReference>
<keyword evidence="1" id="KW-0233">DNA recombination</keyword>
<protein>
    <recommendedName>
        <fullName evidence="3">Tyr recombinase domain-containing protein</fullName>
    </recommendedName>
</protein>
<dbReference type="InterPro" id="IPR013762">
    <property type="entry name" value="Integrase-like_cat_sf"/>
</dbReference>
<dbReference type="GO" id="GO:0006310">
    <property type="term" value="P:DNA recombination"/>
    <property type="evidence" value="ECO:0007669"/>
    <property type="project" value="UniProtKB-KW"/>
</dbReference>
<reference evidence="2" key="1">
    <citation type="submission" date="2006-10" db="EMBL/GenBank/DDBJ databases">
        <title>Complete sequence of Solibacter usitatus Ellin6076.</title>
        <authorList>
            <consortium name="US DOE Joint Genome Institute"/>
            <person name="Copeland A."/>
            <person name="Lucas S."/>
            <person name="Lapidus A."/>
            <person name="Barry K."/>
            <person name="Detter J.C."/>
            <person name="Glavina del Rio T."/>
            <person name="Hammon N."/>
            <person name="Israni S."/>
            <person name="Dalin E."/>
            <person name="Tice H."/>
            <person name="Pitluck S."/>
            <person name="Thompson L.S."/>
            <person name="Brettin T."/>
            <person name="Bruce D."/>
            <person name="Han C."/>
            <person name="Tapia R."/>
            <person name="Gilna P."/>
            <person name="Schmutz J."/>
            <person name="Larimer F."/>
            <person name="Land M."/>
            <person name="Hauser L."/>
            <person name="Kyrpides N."/>
            <person name="Mikhailova N."/>
            <person name="Janssen P.H."/>
            <person name="Kuske C.R."/>
            <person name="Richardson P."/>
        </authorList>
    </citation>
    <scope>NUCLEOTIDE SEQUENCE</scope>
    <source>
        <strain evidence="2">Ellin6076</strain>
    </source>
</reference>
<dbReference type="InParanoid" id="Q01RG5"/>
<evidence type="ECO:0000313" key="2">
    <source>
        <dbReference type="EMBL" id="ABJ87755.1"/>
    </source>
</evidence>
<dbReference type="AlphaFoldDB" id="Q01RG5"/>
<dbReference type="eggNOG" id="COG4974">
    <property type="taxonomic scope" value="Bacteria"/>
</dbReference>
<dbReference type="HOGENOM" id="CLU_1795224_0_0_0"/>
<sequence length="144" mass="15497">MLLRGSKTDPEGAERRVGIPYGSDISTCPVRTYRRWLEVLGIAAGPVFRSTDHHGRIGRGAITPQMVALVVNRSCEAAGLDPLRFSTHSLRSGLATQAARNGASECAIIATDWPQISTNGEALYSSRRALHRRLGLWSCGGAPL</sequence>
<dbReference type="PANTHER" id="PTHR34605">
    <property type="entry name" value="PHAGE_INTEGRASE DOMAIN-CONTAINING PROTEIN"/>
    <property type="match status" value="1"/>
</dbReference>
<dbReference type="SUPFAM" id="SSF56349">
    <property type="entry name" value="DNA breaking-rejoining enzymes"/>
    <property type="match status" value="1"/>
</dbReference>
<name>Q01RG5_SOLUE</name>
<dbReference type="PANTHER" id="PTHR34605:SF3">
    <property type="entry name" value="P CELL-TYPE AGGLUTINATION PROTEIN MAP4-LIKE-RELATED"/>
    <property type="match status" value="1"/>
</dbReference>
<dbReference type="InterPro" id="IPR011010">
    <property type="entry name" value="DNA_brk_join_enz"/>
</dbReference>
<proteinExistence type="predicted"/>